<sequence>MAQPIDVDLPHKLGKEEAKRRIGGNIHKLHDQIPGGANVQSRWEGDTIKLAVAAMGDTINADITVQESNVHCHFELPGLLGMFAGPIAAMLKAKGGDLLLEDKRS</sequence>
<accession>A0A7G9L178</accession>
<dbReference type="AlphaFoldDB" id="A0A7G9L178"/>
<name>A0A7G9L178_9SPHN</name>
<reference evidence="1 2" key="1">
    <citation type="submission" date="2020-08" db="EMBL/GenBank/DDBJ databases">
        <title>Sphingomonas sp. sand1-3 16S ribosomal RNA gene Genome sequencing and assembly.</title>
        <authorList>
            <person name="Kang M."/>
        </authorList>
    </citation>
    <scope>NUCLEOTIDE SEQUENCE [LARGE SCALE GENOMIC DNA]</scope>
    <source>
        <strain evidence="2">sand1-3</strain>
    </source>
</reference>
<keyword evidence="2" id="KW-1185">Reference proteome</keyword>
<dbReference type="KEGG" id="ssau:H8M03_10195"/>
<organism evidence="1 2">
    <name type="scientific">Sphingomonas sabuli</name>
    <dbReference type="NCBI Taxonomy" id="2764186"/>
    <lineage>
        <taxon>Bacteria</taxon>
        <taxon>Pseudomonadati</taxon>
        <taxon>Pseudomonadota</taxon>
        <taxon>Alphaproteobacteria</taxon>
        <taxon>Sphingomonadales</taxon>
        <taxon>Sphingomonadaceae</taxon>
        <taxon>Sphingomonas</taxon>
    </lineage>
</organism>
<dbReference type="InterPro" id="IPR013433">
    <property type="entry name" value="PHA_gran_rgn"/>
</dbReference>
<dbReference type="RefSeq" id="WP_187479332.1">
    <property type="nucleotide sequence ID" value="NZ_CP060697.1"/>
</dbReference>
<evidence type="ECO:0000313" key="1">
    <source>
        <dbReference type="EMBL" id="QNM82377.1"/>
    </source>
</evidence>
<dbReference type="EMBL" id="CP060697">
    <property type="protein sequence ID" value="QNM82377.1"/>
    <property type="molecule type" value="Genomic_DNA"/>
</dbReference>
<evidence type="ECO:0000313" key="2">
    <source>
        <dbReference type="Proteomes" id="UP000515861"/>
    </source>
</evidence>
<protein>
    <submittedName>
        <fullName evidence="1">Polyhydroxyalkanoic acid system family protein</fullName>
    </submittedName>
</protein>
<dbReference type="Pfam" id="PF09650">
    <property type="entry name" value="PHA_gran_rgn"/>
    <property type="match status" value="1"/>
</dbReference>
<dbReference type="Proteomes" id="UP000515861">
    <property type="component" value="Chromosome"/>
</dbReference>
<proteinExistence type="predicted"/>
<gene>
    <name evidence="1" type="ORF">H8M03_10195</name>
</gene>